<accession>A0A8S5MV47</accession>
<evidence type="ECO:0000313" key="1">
    <source>
        <dbReference type="EMBL" id="DAD86024.1"/>
    </source>
</evidence>
<proteinExistence type="predicted"/>
<dbReference type="EMBL" id="BK014992">
    <property type="protein sequence ID" value="DAD86024.1"/>
    <property type="molecule type" value="Genomic_DNA"/>
</dbReference>
<protein>
    <submittedName>
        <fullName evidence="1">Uncharacterized protein</fullName>
    </submittedName>
</protein>
<name>A0A8S5MV47_9CAUD</name>
<reference evidence="1" key="1">
    <citation type="journal article" date="2021" name="Proc. Natl. Acad. Sci. U.S.A.">
        <title>A Catalog of Tens of Thousands of Viruses from Human Metagenomes Reveals Hidden Associations with Chronic Diseases.</title>
        <authorList>
            <person name="Tisza M.J."/>
            <person name="Buck C.B."/>
        </authorList>
    </citation>
    <scope>NUCLEOTIDE SEQUENCE</scope>
    <source>
        <strain evidence="1">Ctv1i11</strain>
    </source>
</reference>
<organism evidence="1">
    <name type="scientific">Myoviridae sp. ctv1i11</name>
    <dbReference type="NCBI Taxonomy" id="2826709"/>
    <lineage>
        <taxon>Viruses</taxon>
        <taxon>Duplodnaviria</taxon>
        <taxon>Heunggongvirae</taxon>
        <taxon>Uroviricota</taxon>
        <taxon>Caudoviricetes</taxon>
    </lineage>
</organism>
<sequence>MSSDRPKYCQGCRELQSATRQSFDCSECEYNPPHLLFGTKLAMKLYTLSRSQRIYHTGGLAGFDYPAIRTVAEMNNINLGPMLFNLMWILEGLEMEAMNKDVE</sequence>